<dbReference type="Gene3D" id="3.40.190.80">
    <property type="match status" value="1"/>
</dbReference>
<protein>
    <submittedName>
        <fullName evidence="4">3'(2'),5'-bisphosphate nucleotidase CysQ</fullName>
        <ecNumber evidence="4">3.1.3.7</ecNumber>
    </submittedName>
</protein>
<keyword evidence="4" id="KW-0378">Hydrolase</keyword>
<dbReference type="PRINTS" id="PR00377">
    <property type="entry name" value="IMPHPHTASES"/>
</dbReference>
<evidence type="ECO:0000256" key="3">
    <source>
        <dbReference type="ARBA" id="ARBA00022842"/>
    </source>
</evidence>
<dbReference type="SUPFAM" id="SSF56655">
    <property type="entry name" value="Carbohydrate phosphatase"/>
    <property type="match status" value="1"/>
</dbReference>
<dbReference type="PROSITE" id="PS00630">
    <property type="entry name" value="IMP_2"/>
    <property type="match status" value="1"/>
</dbReference>
<evidence type="ECO:0000313" key="4">
    <source>
        <dbReference type="EMBL" id="MFC2968405.1"/>
    </source>
</evidence>
<dbReference type="InterPro" id="IPR000760">
    <property type="entry name" value="Inositol_monophosphatase-like"/>
</dbReference>
<organism evidence="4 5">
    <name type="scientific">Acidimangrovimonas pyrenivorans</name>
    <dbReference type="NCBI Taxonomy" id="2030798"/>
    <lineage>
        <taxon>Bacteria</taxon>
        <taxon>Pseudomonadati</taxon>
        <taxon>Pseudomonadota</taxon>
        <taxon>Alphaproteobacteria</taxon>
        <taxon>Rhodobacterales</taxon>
        <taxon>Paracoccaceae</taxon>
        <taxon>Acidimangrovimonas</taxon>
    </lineage>
</organism>
<gene>
    <name evidence="4" type="ORF">ACFOES_09895</name>
</gene>
<keyword evidence="3" id="KW-0460">Magnesium</keyword>
<dbReference type="CDD" id="cd01638">
    <property type="entry name" value="CysQ"/>
    <property type="match status" value="1"/>
</dbReference>
<dbReference type="EC" id="3.1.3.7" evidence="4"/>
<name>A0ABV7AGU3_9RHOB</name>
<reference evidence="5" key="1">
    <citation type="journal article" date="2019" name="Int. J. Syst. Evol. Microbiol.">
        <title>The Global Catalogue of Microorganisms (GCM) 10K type strain sequencing project: providing services to taxonomists for standard genome sequencing and annotation.</title>
        <authorList>
            <consortium name="The Broad Institute Genomics Platform"/>
            <consortium name="The Broad Institute Genome Sequencing Center for Infectious Disease"/>
            <person name="Wu L."/>
            <person name="Ma J."/>
        </authorList>
    </citation>
    <scope>NUCLEOTIDE SEQUENCE [LARGE SCALE GENOMIC DNA]</scope>
    <source>
        <strain evidence="5">KCTC 62192</strain>
    </source>
</reference>
<accession>A0ABV7AGU3</accession>
<dbReference type="Pfam" id="PF00459">
    <property type="entry name" value="Inositol_P"/>
    <property type="match status" value="1"/>
</dbReference>
<dbReference type="Gene3D" id="3.30.540.10">
    <property type="entry name" value="Fructose-1,6-Bisphosphatase, subunit A, domain 1"/>
    <property type="match status" value="1"/>
</dbReference>
<keyword evidence="5" id="KW-1185">Reference proteome</keyword>
<evidence type="ECO:0000256" key="1">
    <source>
        <dbReference type="ARBA" id="ARBA00009759"/>
    </source>
</evidence>
<dbReference type="InterPro" id="IPR020550">
    <property type="entry name" value="Inositol_monophosphatase_CS"/>
</dbReference>
<keyword evidence="2" id="KW-0479">Metal-binding</keyword>
<comment type="similarity">
    <text evidence="1">Belongs to the inositol monophosphatase superfamily.</text>
</comment>
<dbReference type="PANTHER" id="PTHR20854:SF4">
    <property type="entry name" value="INOSITOL-1-MONOPHOSPHATASE-RELATED"/>
    <property type="match status" value="1"/>
</dbReference>
<evidence type="ECO:0000313" key="5">
    <source>
        <dbReference type="Proteomes" id="UP001595443"/>
    </source>
</evidence>
<sequence>MPAHDDLALLIEAARAAGEIALRHWRSDPEAWDKPAGAGPVTEADLAVDRMLAAELTAARPDYGWLSEESEDNIARLETERLFIIDPIDGTRAFIAGEETFAHSLAVVENGEVLAGVVYLPALDRLYSAAAGEPARRDGAVLRVSGQAEIAGASMLTTGANLRPEQWPGGVPEIRRAFRNSLAYRLCLVAEGRHDSMLTLRDAWEWDVAAGDLIARQAGAAVTDRFGAALRFNAQHPQTRGVLAAPPALHARLLEKLTRG</sequence>
<dbReference type="GO" id="GO:0008441">
    <property type="term" value="F:3'(2'),5'-bisphosphate nucleotidase activity"/>
    <property type="evidence" value="ECO:0007669"/>
    <property type="project" value="UniProtKB-EC"/>
</dbReference>
<comment type="caution">
    <text evidence="4">The sequence shown here is derived from an EMBL/GenBank/DDBJ whole genome shotgun (WGS) entry which is preliminary data.</text>
</comment>
<dbReference type="Proteomes" id="UP001595443">
    <property type="component" value="Unassembled WGS sequence"/>
</dbReference>
<dbReference type="RefSeq" id="WP_377833106.1">
    <property type="nucleotide sequence ID" value="NZ_JBHRSK010000006.1"/>
</dbReference>
<proteinExistence type="inferred from homology"/>
<evidence type="ECO:0000256" key="2">
    <source>
        <dbReference type="ARBA" id="ARBA00022723"/>
    </source>
</evidence>
<dbReference type="EMBL" id="JBHRSK010000006">
    <property type="protein sequence ID" value="MFC2968405.1"/>
    <property type="molecule type" value="Genomic_DNA"/>
</dbReference>
<dbReference type="PANTHER" id="PTHR20854">
    <property type="entry name" value="INOSITOL MONOPHOSPHATASE"/>
    <property type="match status" value="1"/>
</dbReference>